<sequence length="152" mass="16481">MIDRVRKYVQSYDPSIEPIVFKEKTSTVEEAANVLGVETGKIAKSILFRSGDTYGLFVVPGDKRIDQKKVKNLIGSKPKMASATEVEAVTGYKVGGVCPFNLVQDIPVYLDATMQRFEVVYTSAGSANSLLPISIEKLMEITGGSLVDVSVS</sequence>
<dbReference type="SUPFAM" id="SSF55826">
    <property type="entry name" value="YbaK/ProRS associated domain"/>
    <property type="match status" value="1"/>
</dbReference>
<reference evidence="3" key="1">
    <citation type="submission" date="2016-10" db="EMBL/GenBank/DDBJ databases">
        <authorList>
            <person name="Varghese N."/>
            <person name="Submissions S."/>
        </authorList>
    </citation>
    <scope>NUCLEOTIDE SEQUENCE [LARGE SCALE GENOMIC DNA]</scope>
    <source>
        <strain evidence="3">DSM 17038</strain>
    </source>
</reference>
<dbReference type="PANTHER" id="PTHR30411">
    <property type="entry name" value="CYTOPLASMIC PROTEIN"/>
    <property type="match status" value="1"/>
</dbReference>
<evidence type="ECO:0000313" key="3">
    <source>
        <dbReference type="Proteomes" id="UP000199337"/>
    </source>
</evidence>
<organism evidence="2 3">
    <name type="scientific">Desulfotruncus arcticus DSM 17038</name>
    <dbReference type="NCBI Taxonomy" id="1121424"/>
    <lineage>
        <taxon>Bacteria</taxon>
        <taxon>Bacillati</taxon>
        <taxon>Bacillota</taxon>
        <taxon>Clostridia</taxon>
        <taxon>Eubacteriales</taxon>
        <taxon>Desulfallaceae</taxon>
        <taxon>Desulfotruncus</taxon>
    </lineage>
</organism>
<evidence type="ECO:0000259" key="1">
    <source>
        <dbReference type="Pfam" id="PF04073"/>
    </source>
</evidence>
<dbReference type="CDD" id="cd04333">
    <property type="entry name" value="ProX_deacylase"/>
    <property type="match status" value="1"/>
</dbReference>
<keyword evidence="3" id="KW-1185">Reference proteome</keyword>
<protein>
    <submittedName>
        <fullName evidence="2">Cys-tRNA(Pro) deacylase</fullName>
    </submittedName>
</protein>
<dbReference type="RefSeq" id="WP_207648182.1">
    <property type="nucleotide sequence ID" value="NZ_FOOX01000008.1"/>
</dbReference>
<accession>A0A1I2U348</accession>
<feature type="domain" description="YbaK/aminoacyl-tRNA synthetase-associated" evidence="1">
    <location>
        <begin position="23"/>
        <end position="140"/>
    </location>
</feature>
<dbReference type="Gene3D" id="3.90.960.10">
    <property type="entry name" value="YbaK/aminoacyl-tRNA synthetase-associated domain"/>
    <property type="match status" value="1"/>
</dbReference>
<dbReference type="STRING" id="341036.SAMN05660649_02477"/>
<gene>
    <name evidence="2" type="ORF">SAMN05660649_02477</name>
</gene>
<dbReference type="GO" id="GO:0002161">
    <property type="term" value="F:aminoacyl-tRNA deacylase activity"/>
    <property type="evidence" value="ECO:0007669"/>
    <property type="project" value="InterPro"/>
</dbReference>
<dbReference type="InterPro" id="IPR036754">
    <property type="entry name" value="YbaK/aa-tRNA-synt-asso_dom_sf"/>
</dbReference>
<dbReference type="Proteomes" id="UP000199337">
    <property type="component" value="Unassembled WGS sequence"/>
</dbReference>
<evidence type="ECO:0000313" key="2">
    <source>
        <dbReference type="EMBL" id="SFG71572.1"/>
    </source>
</evidence>
<dbReference type="InterPro" id="IPR007214">
    <property type="entry name" value="YbaK/aa-tRNA-synth-assoc-dom"/>
</dbReference>
<dbReference type="AlphaFoldDB" id="A0A1I2U348"/>
<dbReference type="EMBL" id="FOOX01000008">
    <property type="protein sequence ID" value="SFG71572.1"/>
    <property type="molecule type" value="Genomic_DNA"/>
</dbReference>
<proteinExistence type="predicted"/>
<dbReference type="PANTHER" id="PTHR30411:SF1">
    <property type="entry name" value="CYTOPLASMIC PROTEIN"/>
    <property type="match status" value="1"/>
</dbReference>
<name>A0A1I2U348_9FIRM</name>
<dbReference type="Pfam" id="PF04073">
    <property type="entry name" value="tRNA_edit"/>
    <property type="match status" value="1"/>
</dbReference>